<accession>A0A2T5BXS0</accession>
<dbReference type="AlphaFoldDB" id="A0A2T5BXS0"/>
<evidence type="ECO:0000313" key="2">
    <source>
        <dbReference type="Proteomes" id="UP000243525"/>
    </source>
</evidence>
<evidence type="ECO:0000313" key="1">
    <source>
        <dbReference type="EMBL" id="PTN05627.1"/>
    </source>
</evidence>
<sequence>MLLMVGFHRANRRCSAPTIFVVRMPQYKQVQRTDNIYSLNTTKLPRLKQRALEATSFMIEANTKTLYLTIKKEYFDQIERGEKESEFREFKRHWIQKLMNANGTFKHYDLILFRNGYHKNAPQITVEFKGIRIIKQKRGWFRHQKYFEIKLGKITSRST</sequence>
<reference evidence="1 2" key="1">
    <citation type="submission" date="2018-04" db="EMBL/GenBank/DDBJ databases">
        <title>Genomic Encyclopedia of Archaeal and Bacterial Type Strains, Phase II (KMG-II): from individual species to whole genera.</title>
        <authorList>
            <person name="Goeker M."/>
        </authorList>
    </citation>
    <scope>NUCLEOTIDE SEQUENCE [LARGE SCALE GENOMIC DNA]</scope>
    <source>
        <strain evidence="1 2">DSM 28823</strain>
    </source>
</reference>
<organism evidence="1 2">
    <name type="scientific">Mangrovibacterium marinum</name>
    <dbReference type="NCBI Taxonomy" id="1639118"/>
    <lineage>
        <taxon>Bacteria</taxon>
        <taxon>Pseudomonadati</taxon>
        <taxon>Bacteroidota</taxon>
        <taxon>Bacteroidia</taxon>
        <taxon>Marinilabiliales</taxon>
        <taxon>Prolixibacteraceae</taxon>
        <taxon>Mangrovibacterium</taxon>
    </lineage>
</organism>
<dbReference type="EMBL" id="QAAD01000026">
    <property type="protein sequence ID" value="PTN05627.1"/>
    <property type="molecule type" value="Genomic_DNA"/>
</dbReference>
<keyword evidence="2" id="KW-1185">Reference proteome</keyword>
<gene>
    <name evidence="1" type="ORF">C8N47_12647</name>
</gene>
<dbReference type="Proteomes" id="UP000243525">
    <property type="component" value="Unassembled WGS sequence"/>
</dbReference>
<proteinExistence type="predicted"/>
<protein>
    <submittedName>
        <fullName evidence="1">Uncharacterized protein</fullName>
    </submittedName>
</protein>
<name>A0A2T5BXS0_9BACT</name>
<comment type="caution">
    <text evidence="1">The sequence shown here is derived from an EMBL/GenBank/DDBJ whole genome shotgun (WGS) entry which is preliminary data.</text>
</comment>